<dbReference type="InterPro" id="IPR008978">
    <property type="entry name" value="HSP20-like_chaperone"/>
</dbReference>
<dbReference type="InterPro" id="IPR044656">
    <property type="entry name" value="HSP14.7/HSP23.5/HSP23.6-like"/>
</dbReference>
<organism evidence="4 5">
    <name type="scientific">Castanea mollissima</name>
    <name type="common">Chinese chestnut</name>
    <dbReference type="NCBI Taxonomy" id="60419"/>
    <lineage>
        <taxon>Eukaryota</taxon>
        <taxon>Viridiplantae</taxon>
        <taxon>Streptophyta</taxon>
        <taxon>Embryophyta</taxon>
        <taxon>Tracheophyta</taxon>
        <taxon>Spermatophyta</taxon>
        <taxon>Magnoliopsida</taxon>
        <taxon>eudicotyledons</taxon>
        <taxon>Gunneridae</taxon>
        <taxon>Pentapetalae</taxon>
        <taxon>rosids</taxon>
        <taxon>fabids</taxon>
        <taxon>Fagales</taxon>
        <taxon>Fagaceae</taxon>
        <taxon>Castanea</taxon>
    </lineage>
</organism>
<dbReference type="Proteomes" id="UP000737018">
    <property type="component" value="Unassembled WGS sequence"/>
</dbReference>
<dbReference type="EMBL" id="JRKL02006255">
    <property type="protein sequence ID" value="KAF3949209.1"/>
    <property type="molecule type" value="Genomic_DNA"/>
</dbReference>
<dbReference type="PANTHER" id="PTHR46991:SF10">
    <property type="entry name" value="HEAT SHOCK PROTEIN HSP20_ALPHA CRYSTALLIN FAMILY"/>
    <property type="match status" value="1"/>
</dbReference>
<proteinExistence type="inferred from homology"/>
<evidence type="ECO:0000256" key="1">
    <source>
        <dbReference type="PROSITE-ProRule" id="PRU00285"/>
    </source>
</evidence>
<evidence type="ECO:0000313" key="5">
    <source>
        <dbReference type="Proteomes" id="UP000737018"/>
    </source>
</evidence>
<dbReference type="CDD" id="cd00298">
    <property type="entry name" value="ACD_sHsps_p23-like"/>
    <property type="match status" value="1"/>
</dbReference>
<dbReference type="Gene3D" id="2.60.40.790">
    <property type="match status" value="1"/>
</dbReference>
<feature type="domain" description="SHSP" evidence="3">
    <location>
        <begin position="167"/>
        <end position="261"/>
    </location>
</feature>
<dbReference type="OrthoDB" id="1431247at2759"/>
<feature type="region of interest" description="Disordered" evidence="2">
    <location>
        <begin position="1"/>
        <end position="21"/>
    </location>
</feature>
<evidence type="ECO:0000259" key="3">
    <source>
        <dbReference type="PROSITE" id="PS01031"/>
    </source>
</evidence>
<dbReference type="AlphaFoldDB" id="A0A8J4QLT6"/>
<sequence>MASSSSSTAPTQSPPNPEGPFFSDFGITDSGEFYAKNNPFQRSGPVGATERIAMAKNDKVIYVRVDMPGVPKECLYLTTFPDNVVFCGGLAPIVCEGDRGRLYGASYGLRSYKLRKPQVNISNGVATVKMKVSKQKSKTGTRCSNSPSWDEELKKDELSFYLVTHPSETEGPKETYGAKKVKEGFYVWVDMPGATNEKVSVGVEDGFVVFCGEAVNESNHEESGRTYKGRFGPFDVTKIGEIKTDVRNGILRMLIPEKADE</sequence>
<keyword evidence="5" id="KW-1185">Reference proteome</keyword>
<name>A0A8J4QLT6_9ROSI</name>
<reference evidence="4" key="1">
    <citation type="submission" date="2020-03" db="EMBL/GenBank/DDBJ databases">
        <title>Castanea mollissima Vanexum genome sequencing.</title>
        <authorList>
            <person name="Staton M."/>
        </authorList>
    </citation>
    <scope>NUCLEOTIDE SEQUENCE</scope>
    <source>
        <tissue evidence="4">Leaf</tissue>
    </source>
</reference>
<comment type="similarity">
    <text evidence="1">Belongs to the small heat shock protein (HSP20) family.</text>
</comment>
<dbReference type="SUPFAM" id="SSF49764">
    <property type="entry name" value="HSP20-like chaperones"/>
    <property type="match status" value="1"/>
</dbReference>
<comment type="caution">
    <text evidence="4">The sequence shown here is derived from an EMBL/GenBank/DDBJ whole genome shotgun (WGS) entry which is preliminary data.</text>
</comment>
<gene>
    <name evidence="4" type="ORF">CMV_024895</name>
</gene>
<dbReference type="PANTHER" id="PTHR46991">
    <property type="entry name" value="23.5 KDA HEAT SHOCK PROTEIN, MITOCHONDRIAL"/>
    <property type="match status" value="1"/>
</dbReference>
<evidence type="ECO:0000313" key="4">
    <source>
        <dbReference type="EMBL" id="KAF3949209.1"/>
    </source>
</evidence>
<dbReference type="PROSITE" id="PS01031">
    <property type="entry name" value="SHSP"/>
    <property type="match status" value="1"/>
</dbReference>
<accession>A0A8J4QLT6</accession>
<dbReference type="InterPro" id="IPR002068">
    <property type="entry name" value="A-crystallin/Hsp20_dom"/>
</dbReference>
<evidence type="ECO:0000256" key="2">
    <source>
        <dbReference type="SAM" id="MobiDB-lite"/>
    </source>
</evidence>
<feature type="compositionally biased region" description="Low complexity" evidence="2">
    <location>
        <begin position="1"/>
        <end position="11"/>
    </location>
</feature>
<protein>
    <recommendedName>
        <fullName evidence="3">SHSP domain-containing protein</fullName>
    </recommendedName>
</protein>